<sequence length="273" mass="31740">MKSNLHSILFMVAICSSITLNAQFLKKLGDRVTDAAENTITRKSAQKTSREVGKGMDGFFESTSKQQRSKLSKPNSKYAFDYNYQMQITTDGEQMLMNYYFKPNSDYAGMAMSQDNVNMFIVFDYDKEAGYTFMKSKNQRMYTSTPLDIETDNDWANNPYTKSDYTVNDLPNKNFLGYTCQGKQIENDEWTFTMYYTDEIEISFHNILNASKDQSNDPSVLRDYFAEAEDAMMMYMKTVDKTGRKNQETIMECVAFEKVNQNFKTKNYQSINY</sequence>
<feature type="signal peptide" evidence="2">
    <location>
        <begin position="1"/>
        <end position="22"/>
    </location>
</feature>
<dbReference type="Pfam" id="PF14371">
    <property type="entry name" value="DUF4412"/>
    <property type="match status" value="1"/>
</dbReference>
<dbReference type="InterPro" id="IPR025524">
    <property type="entry name" value="DUF4412"/>
</dbReference>
<protein>
    <recommendedName>
        <fullName evidence="3">DUF4412 domain-containing protein</fullName>
    </recommendedName>
</protein>
<name>A0A1H4AFC1_9FLAO</name>
<keyword evidence="2" id="KW-0732">Signal</keyword>
<evidence type="ECO:0000259" key="3">
    <source>
        <dbReference type="Pfam" id="PF14371"/>
    </source>
</evidence>
<feature type="chain" id="PRO_5011731031" description="DUF4412 domain-containing protein" evidence="2">
    <location>
        <begin position="23"/>
        <end position="273"/>
    </location>
</feature>
<dbReference type="Proteomes" id="UP000198820">
    <property type="component" value="Unassembled WGS sequence"/>
</dbReference>
<evidence type="ECO:0000256" key="2">
    <source>
        <dbReference type="SAM" id="SignalP"/>
    </source>
</evidence>
<reference evidence="4 5" key="1">
    <citation type="submission" date="2016-10" db="EMBL/GenBank/DDBJ databases">
        <authorList>
            <person name="de Groot N.N."/>
        </authorList>
    </citation>
    <scope>NUCLEOTIDE SEQUENCE [LARGE SCALE GENOMIC DNA]</scope>
    <source>
        <strain evidence="4 5">DSM 23581</strain>
    </source>
</reference>
<keyword evidence="5" id="KW-1185">Reference proteome</keyword>
<accession>A0A1H4AFC1</accession>
<dbReference type="RefSeq" id="WP_093242430.1">
    <property type="nucleotide sequence ID" value="NZ_FNQF01000005.1"/>
</dbReference>
<organism evidence="4 5">
    <name type="scientific">Psychroflexus halocasei</name>
    <dbReference type="NCBI Taxonomy" id="908615"/>
    <lineage>
        <taxon>Bacteria</taxon>
        <taxon>Pseudomonadati</taxon>
        <taxon>Bacteroidota</taxon>
        <taxon>Flavobacteriia</taxon>
        <taxon>Flavobacteriales</taxon>
        <taxon>Flavobacteriaceae</taxon>
        <taxon>Psychroflexus</taxon>
    </lineage>
</organism>
<feature type="domain" description="DUF4412" evidence="3">
    <location>
        <begin position="85"/>
        <end position="261"/>
    </location>
</feature>
<dbReference type="EMBL" id="FNQF01000005">
    <property type="protein sequence ID" value="SEA34783.1"/>
    <property type="molecule type" value="Genomic_DNA"/>
</dbReference>
<feature type="region of interest" description="Disordered" evidence="1">
    <location>
        <begin position="44"/>
        <end position="66"/>
    </location>
</feature>
<dbReference type="AlphaFoldDB" id="A0A1H4AFC1"/>
<evidence type="ECO:0000313" key="4">
    <source>
        <dbReference type="EMBL" id="SEA34783.1"/>
    </source>
</evidence>
<evidence type="ECO:0000256" key="1">
    <source>
        <dbReference type="SAM" id="MobiDB-lite"/>
    </source>
</evidence>
<dbReference type="STRING" id="908615.SAMN05421540_10520"/>
<gene>
    <name evidence="4" type="ORF">SAMN05421540_10520</name>
</gene>
<evidence type="ECO:0000313" key="5">
    <source>
        <dbReference type="Proteomes" id="UP000198820"/>
    </source>
</evidence>
<proteinExistence type="predicted"/>